<protein>
    <submittedName>
        <fullName evidence="1">Uncharacterized protein</fullName>
    </submittedName>
</protein>
<dbReference type="AlphaFoldDB" id="A0A0C3A1B7"/>
<evidence type="ECO:0000313" key="1">
    <source>
        <dbReference type="EMBL" id="KIM58462.1"/>
    </source>
</evidence>
<reference evidence="2" key="2">
    <citation type="submission" date="2015-01" db="EMBL/GenBank/DDBJ databases">
        <title>Evolutionary Origins and Diversification of the Mycorrhizal Mutualists.</title>
        <authorList>
            <consortium name="DOE Joint Genome Institute"/>
            <consortium name="Mycorrhizal Genomics Consortium"/>
            <person name="Kohler A."/>
            <person name="Kuo A."/>
            <person name="Nagy L.G."/>
            <person name="Floudas D."/>
            <person name="Copeland A."/>
            <person name="Barry K.W."/>
            <person name="Cichocki N."/>
            <person name="Veneault-Fourrey C."/>
            <person name="LaButti K."/>
            <person name="Lindquist E.A."/>
            <person name="Lipzen A."/>
            <person name="Lundell T."/>
            <person name="Morin E."/>
            <person name="Murat C."/>
            <person name="Riley R."/>
            <person name="Ohm R."/>
            <person name="Sun H."/>
            <person name="Tunlid A."/>
            <person name="Henrissat B."/>
            <person name="Grigoriev I.V."/>
            <person name="Hibbett D.S."/>
            <person name="Martin F."/>
        </authorList>
    </citation>
    <scope>NUCLEOTIDE SEQUENCE [LARGE SCALE GENOMIC DNA]</scope>
    <source>
        <strain evidence="2">Foug A</strain>
    </source>
</reference>
<dbReference type="Proteomes" id="UP000053989">
    <property type="component" value="Unassembled WGS sequence"/>
</dbReference>
<dbReference type="InParanoid" id="A0A0C3A1B7"/>
<organism evidence="1 2">
    <name type="scientific">Scleroderma citrinum Foug A</name>
    <dbReference type="NCBI Taxonomy" id="1036808"/>
    <lineage>
        <taxon>Eukaryota</taxon>
        <taxon>Fungi</taxon>
        <taxon>Dikarya</taxon>
        <taxon>Basidiomycota</taxon>
        <taxon>Agaricomycotina</taxon>
        <taxon>Agaricomycetes</taxon>
        <taxon>Agaricomycetidae</taxon>
        <taxon>Boletales</taxon>
        <taxon>Sclerodermatineae</taxon>
        <taxon>Sclerodermataceae</taxon>
        <taxon>Scleroderma</taxon>
    </lineage>
</organism>
<accession>A0A0C3A1B7</accession>
<dbReference type="OrthoDB" id="3027561at2759"/>
<evidence type="ECO:0000313" key="2">
    <source>
        <dbReference type="Proteomes" id="UP000053989"/>
    </source>
</evidence>
<sequence length="254" mass="28621">MATLTAKPHLKHLLHASASGDLPKEDIIYALICEFLLQHKVPHDRFLLFPQISLRWKPNQPSDLRAEIADFGIGNVSLQKPYFKLRVGAEAKRSVHEVMRTLPPPSTIEDNEDVKAAFHLAFFQGEDQAKAVIKGGVAHSAAIQYLIFIGPYWTPVTYGPFTPIQLEIRTHKPSDSGDFVESLRAARRLARTPARRTLYLLGTQESEVQLEYIFSTTDAAAEPLRNEAKAYTCMFTQLHGSTTPIQRIEQKLHH</sequence>
<name>A0A0C3A1B7_9AGAM</name>
<reference evidence="1 2" key="1">
    <citation type="submission" date="2014-04" db="EMBL/GenBank/DDBJ databases">
        <authorList>
            <consortium name="DOE Joint Genome Institute"/>
            <person name="Kuo A."/>
            <person name="Kohler A."/>
            <person name="Nagy L.G."/>
            <person name="Floudas D."/>
            <person name="Copeland A."/>
            <person name="Barry K.W."/>
            <person name="Cichocki N."/>
            <person name="Veneault-Fourrey C."/>
            <person name="LaButti K."/>
            <person name="Lindquist E.A."/>
            <person name="Lipzen A."/>
            <person name="Lundell T."/>
            <person name="Morin E."/>
            <person name="Murat C."/>
            <person name="Sun H."/>
            <person name="Tunlid A."/>
            <person name="Henrissat B."/>
            <person name="Grigoriev I.V."/>
            <person name="Hibbett D.S."/>
            <person name="Martin F."/>
            <person name="Nordberg H.P."/>
            <person name="Cantor M.N."/>
            <person name="Hua S.X."/>
        </authorList>
    </citation>
    <scope>NUCLEOTIDE SEQUENCE [LARGE SCALE GENOMIC DNA]</scope>
    <source>
        <strain evidence="1 2">Foug A</strain>
    </source>
</reference>
<proteinExistence type="predicted"/>
<dbReference type="HOGENOM" id="CLU_084532_0_0_1"/>
<keyword evidence="2" id="KW-1185">Reference proteome</keyword>
<dbReference type="EMBL" id="KN822085">
    <property type="protein sequence ID" value="KIM58462.1"/>
    <property type="molecule type" value="Genomic_DNA"/>
</dbReference>
<gene>
    <name evidence="1" type="ORF">SCLCIDRAFT_1088969</name>
</gene>